<dbReference type="Proteomes" id="UP000324897">
    <property type="component" value="Chromosome 2"/>
</dbReference>
<dbReference type="GO" id="GO:0005524">
    <property type="term" value="F:ATP binding"/>
    <property type="evidence" value="ECO:0007669"/>
    <property type="project" value="UniProtKB-KW"/>
</dbReference>
<keyword evidence="12" id="KW-0418">Kinase</keyword>
<sequence length="517" mass="58083">MRIAMGTARGLAYLHDDMAIIHGNLTSRTVLLDAKYNPKIADFGLFRLMTADANCSVLSAAYVLGYRAPELSKEEEANTKTDVYSLGIIILELLMRKPATTRTNGMDLPRWVASIINENRTHIRRMYHFELELRDGLPDALKLALQCVDPSPSVRPEARGVLRQLELISPAGEEDCSAKQVESVANMGGKKVVHFDEPLVFTNLRMSEKIGKSTYGTVYKVMLNDGSLVAVKVLRQKITKGDKMFEAEAAVLGKIRHLNLMALRAYHLELKPEGMKVLVFDYMPMGTLYDYMRDLMAYGLVSRMEWEPLLMIAMGTARGLAYLHDDMAIIHFNLTTRNVLLDEECNPKIADFSLFRLMTADANCSELSAAYVLGYRAPELSKEEEANTKTDVYSLGVIILELLTGKSAANRFNGMDLPQWVASTFNERTISVFDFELTGHIKKTVRSGCATIYGATEEDLTTTLKLALCCVHPSPNKRPEAREVLRQLEQISQEFWLRDWRVADQSGVLAISQEYIE</sequence>
<feature type="domain" description="Protein kinase" evidence="20">
    <location>
        <begin position="204"/>
        <end position="497"/>
    </location>
</feature>
<dbReference type="Pfam" id="PF00069">
    <property type="entry name" value="Pkinase"/>
    <property type="match status" value="1"/>
</dbReference>
<evidence type="ECO:0000256" key="13">
    <source>
        <dbReference type="ARBA" id="ARBA00022840"/>
    </source>
</evidence>
<dbReference type="EC" id="2.7.11.1" evidence="2"/>
<keyword evidence="5" id="KW-0597">Phosphoprotein</keyword>
<evidence type="ECO:0000256" key="7">
    <source>
        <dbReference type="ARBA" id="ARBA00022679"/>
    </source>
</evidence>
<protein>
    <recommendedName>
        <fullName evidence="2">non-specific serine/threonine protein kinase</fullName>
        <ecNumber evidence="2">2.7.11.1</ecNumber>
    </recommendedName>
</protein>
<evidence type="ECO:0000313" key="22">
    <source>
        <dbReference type="Proteomes" id="UP000324897"/>
    </source>
</evidence>
<keyword evidence="3" id="KW-1003">Cell membrane</keyword>
<evidence type="ECO:0000313" key="21">
    <source>
        <dbReference type="EMBL" id="TVU26799.1"/>
    </source>
</evidence>
<evidence type="ECO:0000256" key="4">
    <source>
        <dbReference type="ARBA" id="ARBA00022527"/>
    </source>
</evidence>
<keyword evidence="7" id="KW-0808">Transferase</keyword>
<keyword evidence="4" id="KW-0723">Serine/threonine-protein kinase</keyword>
<evidence type="ECO:0000256" key="14">
    <source>
        <dbReference type="ARBA" id="ARBA00022989"/>
    </source>
</evidence>
<evidence type="ECO:0000256" key="16">
    <source>
        <dbReference type="ARBA" id="ARBA00023170"/>
    </source>
</evidence>
<evidence type="ECO:0000256" key="6">
    <source>
        <dbReference type="ARBA" id="ARBA00022614"/>
    </source>
</evidence>
<keyword evidence="6" id="KW-0433">Leucine-rich repeat</keyword>
<dbReference type="InterPro" id="IPR001245">
    <property type="entry name" value="Ser-Thr/Tyr_kinase_cat_dom"/>
</dbReference>
<feature type="non-terminal residue" evidence="21">
    <location>
        <position position="1"/>
    </location>
</feature>
<evidence type="ECO:0000256" key="19">
    <source>
        <dbReference type="ARBA" id="ARBA00048679"/>
    </source>
</evidence>
<keyword evidence="10" id="KW-0677">Repeat</keyword>
<dbReference type="InterPro" id="IPR000719">
    <property type="entry name" value="Prot_kinase_dom"/>
</dbReference>
<dbReference type="SUPFAM" id="SSF56112">
    <property type="entry name" value="Protein kinase-like (PK-like)"/>
    <property type="match status" value="2"/>
</dbReference>
<evidence type="ECO:0000256" key="11">
    <source>
        <dbReference type="ARBA" id="ARBA00022741"/>
    </source>
</evidence>
<dbReference type="GO" id="GO:0004674">
    <property type="term" value="F:protein serine/threonine kinase activity"/>
    <property type="evidence" value="ECO:0007669"/>
    <property type="project" value="UniProtKB-KW"/>
</dbReference>
<dbReference type="FunFam" id="1.10.510.10:FF:000358">
    <property type="entry name" value="Putative leucine-rich repeat receptor-like serine/threonine-protein kinase"/>
    <property type="match status" value="1"/>
</dbReference>
<comment type="catalytic activity">
    <reaction evidence="19">
        <text>L-seryl-[protein] + ATP = O-phospho-L-seryl-[protein] + ADP + H(+)</text>
        <dbReference type="Rhea" id="RHEA:17989"/>
        <dbReference type="Rhea" id="RHEA-COMP:9863"/>
        <dbReference type="Rhea" id="RHEA-COMP:11604"/>
        <dbReference type="ChEBI" id="CHEBI:15378"/>
        <dbReference type="ChEBI" id="CHEBI:29999"/>
        <dbReference type="ChEBI" id="CHEBI:30616"/>
        <dbReference type="ChEBI" id="CHEBI:83421"/>
        <dbReference type="ChEBI" id="CHEBI:456216"/>
        <dbReference type="EC" id="2.7.11.1"/>
    </reaction>
</comment>
<comment type="caution">
    <text evidence="21">The sequence shown here is derived from an EMBL/GenBank/DDBJ whole genome shotgun (WGS) entry which is preliminary data.</text>
</comment>
<evidence type="ECO:0000256" key="5">
    <source>
        <dbReference type="ARBA" id="ARBA00022553"/>
    </source>
</evidence>
<keyword evidence="11" id="KW-0547">Nucleotide-binding</keyword>
<evidence type="ECO:0000259" key="20">
    <source>
        <dbReference type="PROSITE" id="PS50011"/>
    </source>
</evidence>
<dbReference type="Gene3D" id="1.10.510.10">
    <property type="entry name" value="Transferase(Phosphotransferase) domain 1"/>
    <property type="match status" value="2"/>
</dbReference>
<dbReference type="InterPro" id="IPR052451">
    <property type="entry name" value="Ser/Thr_kinase-like"/>
</dbReference>
<keyword evidence="9" id="KW-0732">Signal</keyword>
<dbReference type="PROSITE" id="PS50011">
    <property type="entry name" value="PROTEIN_KINASE_DOM"/>
    <property type="match status" value="2"/>
</dbReference>
<evidence type="ECO:0000256" key="9">
    <source>
        <dbReference type="ARBA" id="ARBA00022729"/>
    </source>
</evidence>
<evidence type="ECO:0000256" key="8">
    <source>
        <dbReference type="ARBA" id="ARBA00022692"/>
    </source>
</evidence>
<accession>A0A5J9USG4</accession>
<evidence type="ECO:0000256" key="15">
    <source>
        <dbReference type="ARBA" id="ARBA00023136"/>
    </source>
</evidence>
<proteinExistence type="predicted"/>
<dbReference type="GO" id="GO:0005886">
    <property type="term" value="C:plasma membrane"/>
    <property type="evidence" value="ECO:0007669"/>
    <property type="project" value="UniProtKB-SubCell"/>
</dbReference>
<evidence type="ECO:0000256" key="10">
    <source>
        <dbReference type="ARBA" id="ARBA00022737"/>
    </source>
</evidence>
<dbReference type="AlphaFoldDB" id="A0A5J9USG4"/>
<name>A0A5J9USG4_9POAL</name>
<evidence type="ECO:0000256" key="3">
    <source>
        <dbReference type="ARBA" id="ARBA00022475"/>
    </source>
</evidence>
<organism evidence="21 22">
    <name type="scientific">Eragrostis curvula</name>
    <name type="common">weeping love grass</name>
    <dbReference type="NCBI Taxonomy" id="38414"/>
    <lineage>
        <taxon>Eukaryota</taxon>
        <taxon>Viridiplantae</taxon>
        <taxon>Streptophyta</taxon>
        <taxon>Embryophyta</taxon>
        <taxon>Tracheophyta</taxon>
        <taxon>Spermatophyta</taxon>
        <taxon>Magnoliopsida</taxon>
        <taxon>Liliopsida</taxon>
        <taxon>Poales</taxon>
        <taxon>Poaceae</taxon>
        <taxon>PACMAD clade</taxon>
        <taxon>Chloridoideae</taxon>
        <taxon>Eragrostideae</taxon>
        <taxon>Eragrostidinae</taxon>
        <taxon>Eragrostis</taxon>
    </lineage>
</organism>
<evidence type="ECO:0000256" key="17">
    <source>
        <dbReference type="ARBA" id="ARBA00023180"/>
    </source>
</evidence>
<dbReference type="EMBL" id="RWGY01000013">
    <property type="protein sequence ID" value="TVU26799.1"/>
    <property type="molecule type" value="Genomic_DNA"/>
</dbReference>
<evidence type="ECO:0000256" key="18">
    <source>
        <dbReference type="ARBA" id="ARBA00047899"/>
    </source>
</evidence>
<evidence type="ECO:0000256" key="2">
    <source>
        <dbReference type="ARBA" id="ARBA00012513"/>
    </source>
</evidence>
<keyword evidence="17" id="KW-0325">Glycoprotein</keyword>
<dbReference type="Gramene" id="TVU26799">
    <property type="protein sequence ID" value="TVU26799"/>
    <property type="gene ID" value="EJB05_29363"/>
</dbReference>
<dbReference type="OrthoDB" id="1890790at2759"/>
<dbReference type="InterPro" id="IPR011009">
    <property type="entry name" value="Kinase-like_dom_sf"/>
</dbReference>
<keyword evidence="8" id="KW-0812">Transmembrane</keyword>
<keyword evidence="22" id="KW-1185">Reference proteome</keyword>
<comment type="subcellular location">
    <subcellularLocation>
        <location evidence="1">Cell membrane</location>
        <topology evidence="1">Single-pass membrane protein</topology>
    </subcellularLocation>
</comment>
<reference evidence="21 22" key="1">
    <citation type="journal article" date="2019" name="Sci. Rep.">
        <title>A high-quality genome of Eragrostis curvula grass provides insights into Poaceae evolution and supports new strategies to enhance forage quality.</title>
        <authorList>
            <person name="Carballo J."/>
            <person name="Santos B.A.C.M."/>
            <person name="Zappacosta D."/>
            <person name="Garbus I."/>
            <person name="Selva J.P."/>
            <person name="Gallo C.A."/>
            <person name="Diaz A."/>
            <person name="Albertini E."/>
            <person name="Caccamo M."/>
            <person name="Echenique V."/>
        </authorList>
    </citation>
    <scope>NUCLEOTIDE SEQUENCE [LARGE SCALE GENOMIC DNA]</scope>
    <source>
        <strain evidence="22">cv. Victoria</strain>
        <tissue evidence="21">Leaf</tissue>
    </source>
</reference>
<evidence type="ECO:0000256" key="1">
    <source>
        <dbReference type="ARBA" id="ARBA00004162"/>
    </source>
</evidence>
<evidence type="ECO:0000256" key="12">
    <source>
        <dbReference type="ARBA" id="ARBA00022777"/>
    </source>
</evidence>
<keyword evidence="13" id="KW-0067">ATP-binding</keyword>
<comment type="catalytic activity">
    <reaction evidence="18">
        <text>L-threonyl-[protein] + ATP = O-phospho-L-threonyl-[protein] + ADP + H(+)</text>
        <dbReference type="Rhea" id="RHEA:46608"/>
        <dbReference type="Rhea" id="RHEA-COMP:11060"/>
        <dbReference type="Rhea" id="RHEA-COMP:11605"/>
        <dbReference type="ChEBI" id="CHEBI:15378"/>
        <dbReference type="ChEBI" id="CHEBI:30013"/>
        <dbReference type="ChEBI" id="CHEBI:30616"/>
        <dbReference type="ChEBI" id="CHEBI:61977"/>
        <dbReference type="ChEBI" id="CHEBI:456216"/>
        <dbReference type="EC" id="2.7.11.1"/>
    </reaction>
</comment>
<dbReference type="Pfam" id="PF07714">
    <property type="entry name" value="PK_Tyr_Ser-Thr"/>
    <property type="match status" value="1"/>
</dbReference>
<dbReference type="PANTHER" id="PTHR48008:SF6">
    <property type="entry name" value="LEUCINE-RICH REPEAT RECEPTOR-LIKE PROTEIN KINASE IMK3-RELATED"/>
    <property type="match status" value="1"/>
</dbReference>
<dbReference type="PANTHER" id="PTHR48008">
    <property type="entry name" value="LEUCINE-RICH REPEAT RECEPTOR-LIKE PROTEIN KINASE IMK3-RELATED"/>
    <property type="match status" value="1"/>
</dbReference>
<keyword evidence="16" id="KW-0675">Receptor</keyword>
<gene>
    <name evidence="21" type="ORF">EJB05_29363</name>
</gene>
<feature type="domain" description="Protein kinase" evidence="20">
    <location>
        <begin position="1"/>
        <end position="168"/>
    </location>
</feature>
<keyword evidence="14" id="KW-1133">Transmembrane helix</keyword>
<dbReference type="Gene3D" id="3.30.200.20">
    <property type="entry name" value="Phosphorylase Kinase, domain 1"/>
    <property type="match status" value="1"/>
</dbReference>
<keyword evidence="15" id="KW-0472">Membrane</keyword>